<dbReference type="Pfam" id="PF03765">
    <property type="entry name" value="CRAL_TRIO_N"/>
    <property type="match status" value="1"/>
</dbReference>
<dbReference type="AlphaFoldDB" id="A0A803PIW2"/>
<dbReference type="CDD" id="cd00170">
    <property type="entry name" value="SEC14"/>
    <property type="match status" value="1"/>
</dbReference>
<dbReference type="Gene3D" id="3.40.525.10">
    <property type="entry name" value="CRAL-TRIO lipid binding domain"/>
    <property type="match status" value="2"/>
</dbReference>
<name>A0A803PIW2_CANSA</name>
<reference evidence="2" key="1">
    <citation type="submission" date="2018-11" db="EMBL/GenBank/DDBJ databases">
        <authorList>
            <person name="Grassa J C."/>
        </authorList>
    </citation>
    <scope>NUCLEOTIDE SEQUENCE [LARGE SCALE GENOMIC DNA]</scope>
</reference>
<evidence type="ECO:0000259" key="1">
    <source>
        <dbReference type="PROSITE" id="PS50191"/>
    </source>
</evidence>
<dbReference type="SUPFAM" id="SSF52087">
    <property type="entry name" value="CRAL/TRIO domain"/>
    <property type="match status" value="1"/>
</dbReference>
<keyword evidence="3" id="KW-1185">Reference proteome</keyword>
<dbReference type="PANTHER" id="PTHR46277:SF3">
    <property type="entry name" value="BINDING PROTEIN, PUTATIVE-RELATED"/>
    <property type="match status" value="1"/>
</dbReference>
<dbReference type="Pfam" id="PF00650">
    <property type="entry name" value="CRAL_TRIO"/>
    <property type="match status" value="1"/>
</dbReference>
<dbReference type="InterPro" id="IPR011074">
    <property type="entry name" value="CRAL/TRIO_N_dom"/>
</dbReference>
<dbReference type="PROSITE" id="PS50191">
    <property type="entry name" value="CRAL_TRIO"/>
    <property type="match status" value="1"/>
</dbReference>
<protein>
    <recommendedName>
        <fullName evidence="1">CRAL-TRIO domain-containing protein</fullName>
    </recommendedName>
</protein>
<dbReference type="EMBL" id="UZAU01000369">
    <property type="status" value="NOT_ANNOTATED_CDS"/>
    <property type="molecule type" value="Genomic_DNA"/>
</dbReference>
<evidence type="ECO:0000313" key="3">
    <source>
        <dbReference type="Proteomes" id="UP000596661"/>
    </source>
</evidence>
<reference evidence="2" key="2">
    <citation type="submission" date="2021-03" db="UniProtKB">
        <authorList>
            <consortium name="EnsemblPlants"/>
        </authorList>
    </citation>
    <scope>IDENTIFICATION</scope>
</reference>
<dbReference type="InterPro" id="IPR036865">
    <property type="entry name" value="CRAL-TRIO_dom_sf"/>
</dbReference>
<accession>A0A803PIW2</accession>
<dbReference type="OMA" id="EKCEDEM"/>
<dbReference type="SUPFAM" id="SSF46938">
    <property type="entry name" value="CRAL/TRIO N-terminal domain"/>
    <property type="match status" value="1"/>
</dbReference>
<evidence type="ECO:0000313" key="2">
    <source>
        <dbReference type="EnsemblPlants" id="cds.evm.model.04.827"/>
    </source>
</evidence>
<dbReference type="InterPro" id="IPR036273">
    <property type="entry name" value="CRAL/TRIO_N_dom_sf"/>
</dbReference>
<dbReference type="SMART" id="SM01100">
    <property type="entry name" value="CRAL_TRIO_N"/>
    <property type="match status" value="1"/>
</dbReference>
<dbReference type="InterPro" id="IPR001251">
    <property type="entry name" value="CRAL-TRIO_dom"/>
</dbReference>
<dbReference type="Proteomes" id="UP000596661">
    <property type="component" value="Chromosome 4"/>
</dbReference>
<proteinExistence type="predicted"/>
<dbReference type="Gramene" id="evm.model.04.827">
    <property type="protein sequence ID" value="cds.evm.model.04.827"/>
    <property type="gene ID" value="evm.TU.04.827"/>
</dbReference>
<sequence length="276" mass="31915">MALIIAHTVECIVENNGWRFGVSKLENTTQSLVEVLEFEDKMNEIGNVGLFNKKLRILLLMNSKVFYNGKRREGEVGDCRELTPLLRNTKLCERIGEIEKSKVGIMRALVQNQDSSNSKEVNDDLILRRFLRARDMDVEKASQMFLKYLSWRQSFMPPNGGCFTHSDVATDIAHNKFFMQGHDKQGRPVVLVFGGRHKQHNDCYPERLAKLFFVHVPYIFMTAWKMIYPFIDKNTKKKIVFVDNKKLKGTLLNDIDEEQLPEIYGGKLPLVPIQDC</sequence>
<dbReference type="SMART" id="SM00516">
    <property type="entry name" value="SEC14"/>
    <property type="match status" value="1"/>
</dbReference>
<feature type="domain" description="CRAL-TRIO" evidence="1">
    <location>
        <begin position="82"/>
        <end position="272"/>
    </location>
</feature>
<dbReference type="PANTHER" id="PTHR46277">
    <property type="entry name" value="OS03G0850700 PROTEIN"/>
    <property type="match status" value="1"/>
</dbReference>
<organism evidence="2 3">
    <name type="scientific">Cannabis sativa</name>
    <name type="common">Hemp</name>
    <name type="synonym">Marijuana</name>
    <dbReference type="NCBI Taxonomy" id="3483"/>
    <lineage>
        <taxon>Eukaryota</taxon>
        <taxon>Viridiplantae</taxon>
        <taxon>Streptophyta</taxon>
        <taxon>Embryophyta</taxon>
        <taxon>Tracheophyta</taxon>
        <taxon>Spermatophyta</taxon>
        <taxon>Magnoliopsida</taxon>
        <taxon>eudicotyledons</taxon>
        <taxon>Gunneridae</taxon>
        <taxon>Pentapetalae</taxon>
        <taxon>rosids</taxon>
        <taxon>fabids</taxon>
        <taxon>Rosales</taxon>
        <taxon>Cannabaceae</taxon>
        <taxon>Cannabis</taxon>
    </lineage>
</organism>
<dbReference type="EnsemblPlants" id="evm.model.04.827">
    <property type="protein sequence ID" value="cds.evm.model.04.827"/>
    <property type="gene ID" value="evm.TU.04.827"/>
</dbReference>